<proteinExistence type="predicted"/>
<comment type="caution">
    <text evidence="2">The sequence shown here is derived from an EMBL/GenBank/DDBJ whole genome shotgun (WGS) entry which is preliminary data.</text>
</comment>
<dbReference type="Proteomes" id="UP001054945">
    <property type="component" value="Unassembled WGS sequence"/>
</dbReference>
<gene>
    <name evidence="2" type="ORF">CEXT_157701</name>
</gene>
<evidence type="ECO:0008006" key="4">
    <source>
        <dbReference type="Google" id="ProtNLM"/>
    </source>
</evidence>
<dbReference type="AlphaFoldDB" id="A0AAV4PSH3"/>
<reference evidence="2 3" key="1">
    <citation type="submission" date="2021-06" db="EMBL/GenBank/DDBJ databases">
        <title>Caerostris extrusa draft genome.</title>
        <authorList>
            <person name="Kono N."/>
            <person name="Arakawa K."/>
        </authorList>
    </citation>
    <scope>NUCLEOTIDE SEQUENCE [LARGE SCALE GENOMIC DNA]</scope>
</reference>
<evidence type="ECO:0000313" key="3">
    <source>
        <dbReference type="Proteomes" id="UP001054945"/>
    </source>
</evidence>
<accession>A0AAV4PSH3</accession>
<name>A0AAV4PSH3_CAEEX</name>
<dbReference type="EMBL" id="BPLR01005005">
    <property type="protein sequence ID" value="GIX99078.1"/>
    <property type="molecule type" value="Genomic_DNA"/>
</dbReference>
<evidence type="ECO:0000313" key="2">
    <source>
        <dbReference type="EMBL" id="GIX99078.1"/>
    </source>
</evidence>
<protein>
    <recommendedName>
        <fullName evidence="4">Ycf15</fullName>
    </recommendedName>
</protein>
<feature type="region of interest" description="Disordered" evidence="1">
    <location>
        <begin position="58"/>
        <end position="83"/>
    </location>
</feature>
<keyword evidence="3" id="KW-1185">Reference proteome</keyword>
<organism evidence="2 3">
    <name type="scientific">Caerostris extrusa</name>
    <name type="common">Bark spider</name>
    <name type="synonym">Caerostris bankana</name>
    <dbReference type="NCBI Taxonomy" id="172846"/>
    <lineage>
        <taxon>Eukaryota</taxon>
        <taxon>Metazoa</taxon>
        <taxon>Ecdysozoa</taxon>
        <taxon>Arthropoda</taxon>
        <taxon>Chelicerata</taxon>
        <taxon>Arachnida</taxon>
        <taxon>Araneae</taxon>
        <taxon>Araneomorphae</taxon>
        <taxon>Entelegynae</taxon>
        <taxon>Araneoidea</taxon>
        <taxon>Araneidae</taxon>
        <taxon>Caerostris</taxon>
    </lineage>
</organism>
<evidence type="ECO:0000256" key="1">
    <source>
        <dbReference type="SAM" id="MobiDB-lite"/>
    </source>
</evidence>
<sequence>MKWETLVYKETTPGHSCFFGRNEICVVTRSSSQRVPCFPDPQHKSLKFLIHHSEKTLRSSPGVGMEEGNSCSLRKLNNAEDAN</sequence>